<proteinExistence type="predicted"/>
<dbReference type="EMBL" id="CM047901">
    <property type="protein sequence ID" value="KAJ0097332.1"/>
    <property type="molecule type" value="Genomic_DNA"/>
</dbReference>
<protein>
    <submittedName>
        <fullName evidence="1">Uncharacterized protein</fullName>
    </submittedName>
</protein>
<evidence type="ECO:0000313" key="1">
    <source>
        <dbReference type="EMBL" id="KAJ0097332.1"/>
    </source>
</evidence>
<gene>
    <name evidence="1" type="ORF">Patl1_28834</name>
</gene>
<accession>A0ACC1BEG2</accession>
<sequence length="153" mass="17081">MEEEVPGAMGTSASLALRLGQITFSSASLLFMSFRIEFYSFTSYCFLVTIMGLVIPWSTALALLDAYSIFLKSLPRRQRIMLIIIIGDWVLSFLSLAAACSTASVTNLLVEAGEQYWPLNLCRRYQLSAATAFFSWFLSFGSSLFNLWVLPSL</sequence>
<comment type="caution">
    <text evidence="1">The sequence shown here is derived from an EMBL/GenBank/DDBJ whole genome shotgun (WGS) entry which is preliminary data.</text>
</comment>
<organism evidence="1 2">
    <name type="scientific">Pistacia atlantica</name>
    <dbReference type="NCBI Taxonomy" id="434234"/>
    <lineage>
        <taxon>Eukaryota</taxon>
        <taxon>Viridiplantae</taxon>
        <taxon>Streptophyta</taxon>
        <taxon>Embryophyta</taxon>
        <taxon>Tracheophyta</taxon>
        <taxon>Spermatophyta</taxon>
        <taxon>Magnoliopsida</taxon>
        <taxon>eudicotyledons</taxon>
        <taxon>Gunneridae</taxon>
        <taxon>Pentapetalae</taxon>
        <taxon>rosids</taxon>
        <taxon>malvids</taxon>
        <taxon>Sapindales</taxon>
        <taxon>Anacardiaceae</taxon>
        <taxon>Pistacia</taxon>
    </lineage>
</organism>
<dbReference type="Proteomes" id="UP001164250">
    <property type="component" value="Chromosome 5"/>
</dbReference>
<keyword evidence="2" id="KW-1185">Reference proteome</keyword>
<reference evidence="2" key="1">
    <citation type="journal article" date="2023" name="G3 (Bethesda)">
        <title>Genome assembly and association tests identify interacting loci associated with vigor, precocity, and sex in interspecific pistachio rootstocks.</title>
        <authorList>
            <person name="Palmer W."/>
            <person name="Jacygrad E."/>
            <person name="Sagayaradj S."/>
            <person name="Cavanaugh K."/>
            <person name="Han R."/>
            <person name="Bertier L."/>
            <person name="Beede B."/>
            <person name="Kafkas S."/>
            <person name="Golino D."/>
            <person name="Preece J."/>
            <person name="Michelmore R."/>
        </authorList>
    </citation>
    <scope>NUCLEOTIDE SEQUENCE [LARGE SCALE GENOMIC DNA]</scope>
</reference>
<evidence type="ECO:0000313" key="2">
    <source>
        <dbReference type="Proteomes" id="UP001164250"/>
    </source>
</evidence>
<name>A0ACC1BEG2_9ROSI</name>